<feature type="compositionally biased region" description="Basic and acidic residues" evidence="1">
    <location>
        <begin position="245"/>
        <end position="256"/>
    </location>
</feature>
<feature type="compositionally biased region" description="Low complexity" evidence="1">
    <location>
        <begin position="352"/>
        <end position="393"/>
    </location>
</feature>
<dbReference type="InterPro" id="IPR004345">
    <property type="entry name" value="TB2_DP1_HVA22"/>
</dbReference>
<feature type="compositionally biased region" description="Low complexity" evidence="1">
    <location>
        <begin position="569"/>
        <end position="580"/>
    </location>
</feature>
<evidence type="ECO:0000313" key="2">
    <source>
        <dbReference type="EMBL" id="KAJ7639443.1"/>
    </source>
</evidence>
<feature type="compositionally biased region" description="Pro residues" evidence="1">
    <location>
        <begin position="259"/>
        <end position="274"/>
    </location>
</feature>
<feature type="compositionally biased region" description="Low complexity" evidence="1">
    <location>
        <begin position="414"/>
        <end position="424"/>
    </location>
</feature>
<protein>
    <recommendedName>
        <fullName evidence="4">Protein YOP1</fullName>
    </recommendedName>
</protein>
<feature type="region of interest" description="Disordered" evidence="1">
    <location>
        <begin position="225"/>
        <end position="592"/>
    </location>
</feature>
<feature type="compositionally biased region" description="Low complexity" evidence="1">
    <location>
        <begin position="486"/>
        <end position="499"/>
    </location>
</feature>
<feature type="compositionally biased region" description="Polar residues" evidence="1">
    <location>
        <begin position="557"/>
        <end position="568"/>
    </location>
</feature>
<feature type="compositionally biased region" description="Basic residues" evidence="1">
    <location>
        <begin position="468"/>
        <end position="485"/>
    </location>
</feature>
<evidence type="ECO:0000313" key="3">
    <source>
        <dbReference type="Proteomes" id="UP001221142"/>
    </source>
</evidence>
<evidence type="ECO:0000256" key="1">
    <source>
        <dbReference type="SAM" id="MobiDB-lite"/>
    </source>
</evidence>
<gene>
    <name evidence="2" type="ORF">FB45DRAFT_905612</name>
</gene>
<feature type="region of interest" description="Disordered" evidence="1">
    <location>
        <begin position="162"/>
        <end position="206"/>
    </location>
</feature>
<feature type="compositionally biased region" description="Basic and acidic residues" evidence="1">
    <location>
        <begin position="320"/>
        <end position="332"/>
    </location>
</feature>
<dbReference type="AlphaFoldDB" id="A0AAD7C5S1"/>
<reference evidence="2" key="1">
    <citation type="submission" date="2023-03" db="EMBL/GenBank/DDBJ databases">
        <title>Massive genome expansion in bonnet fungi (Mycena s.s.) driven by repeated elements and novel gene families across ecological guilds.</title>
        <authorList>
            <consortium name="Lawrence Berkeley National Laboratory"/>
            <person name="Harder C.B."/>
            <person name="Miyauchi S."/>
            <person name="Viragh M."/>
            <person name="Kuo A."/>
            <person name="Thoen E."/>
            <person name="Andreopoulos B."/>
            <person name="Lu D."/>
            <person name="Skrede I."/>
            <person name="Drula E."/>
            <person name="Henrissat B."/>
            <person name="Morin E."/>
            <person name="Kohler A."/>
            <person name="Barry K."/>
            <person name="LaButti K."/>
            <person name="Morin E."/>
            <person name="Salamov A."/>
            <person name="Lipzen A."/>
            <person name="Mereny Z."/>
            <person name="Hegedus B."/>
            <person name="Baldrian P."/>
            <person name="Stursova M."/>
            <person name="Weitz H."/>
            <person name="Taylor A."/>
            <person name="Grigoriev I.V."/>
            <person name="Nagy L.G."/>
            <person name="Martin F."/>
            <person name="Kauserud H."/>
        </authorList>
    </citation>
    <scope>NUCLEOTIDE SEQUENCE</scope>
    <source>
        <strain evidence="2">9284</strain>
    </source>
</reference>
<dbReference type="Proteomes" id="UP001221142">
    <property type="component" value="Unassembled WGS sequence"/>
</dbReference>
<keyword evidence="3" id="KW-1185">Reference proteome</keyword>
<feature type="compositionally biased region" description="Acidic residues" evidence="1">
    <location>
        <begin position="333"/>
        <end position="350"/>
    </location>
</feature>
<evidence type="ECO:0008006" key="4">
    <source>
        <dbReference type="Google" id="ProtNLM"/>
    </source>
</evidence>
<name>A0AAD7C5S1_9AGAR</name>
<organism evidence="2 3">
    <name type="scientific">Roridomyces roridus</name>
    <dbReference type="NCBI Taxonomy" id="1738132"/>
    <lineage>
        <taxon>Eukaryota</taxon>
        <taxon>Fungi</taxon>
        <taxon>Dikarya</taxon>
        <taxon>Basidiomycota</taxon>
        <taxon>Agaricomycotina</taxon>
        <taxon>Agaricomycetes</taxon>
        <taxon>Agaricomycetidae</taxon>
        <taxon>Agaricales</taxon>
        <taxon>Marasmiineae</taxon>
        <taxon>Mycenaceae</taxon>
        <taxon>Roridomyces</taxon>
    </lineage>
</organism>
<accession>A0AAD7C5S1</accession>
<dbReference type="EMBL" id="JARKIF010000005">
    <property type="protein sequence ID" value="KAJ7639443.1"/>
    <property type="molecule type" value="Genomic_DNA"/>
</dbReference>
<sequence>MGVIVPVLRLLMVFLNVYDSFKVLKPPRVSRRSSGPPSAKALSQRKRAMKGCLAVWIVWCCFMLYERMAEGIVSLFIPFYDEIKSLVLLFLIFTRARGAEPIYLHIIRPLLKPYTSTADAIFDVARMFGDIIFIMLEGIVAYPFKLVSVWWKTWTNASEPLFENVPNGAPSSRPSPARRRSSGVSPVNATAIQQQPPSLRHRPSYERVEASSDGVYKIWHPPRSAFQAEEEEEAEAGASTSEQQSQREREQIDEWRQYPPFPSAYPPTPLPPQSRLPVHPTAARAFSPILEDTQEQGFGSSPPSPHELSVNSSSMQGGGGEHENVLGIHFDERVDEDGEEEEEDDDDDFDVTLRTPRSLLLASAASTTTTRITRSQSKQSSVSVDSVSVSTTSLETPIVLPALLSRISSGMGGSSEESTSSSSGPPSPLPAGGKKRSREVPVQVVGVVDEEEFDSETPTKPKNTAGRGRGRGRGGRARGAVRRSGSRSSASSVSSATATSDEEEEGGEGAEPRNDRSPVTKRRRVGVVPPPGRVQPRRGTRARSEDQAPVPAPPPQSRTSSRTASGPESASATRTLRRAAVGTGAAPPAKRK</sequence>
<comment type="caution">
    <text evidence="2">The sequence shown here is derived from an EMBL/GenBank/DDBJ whole genome shotgun (WGS) entry which is preliminary data.</text>
</comment>
<feature type="compositionally biased region" description="Polar residues" evidence="1">
    <location>
        <begin position="188"/>
        <end position="197"/>
    </location>
</feature>
<dbReference type="Pfam" id="PF03134">
    <property type="entry name" value="TB2_DP1_HVA22"/>
    <property type="match status" value="1"/>
</dbReference>
<proteinExistence type="predicted"/>